<accession>A0A109JST5</accession>
<reference evidence="2 3" key="1">
    <citation type="submission" date="2015-11" db="EMBL/GenBank/DDBJ databases">
        <title>Draft Genome Sequence of the Strain BR 10303 (Bradyrhizobium sp.) isolated from nodules of Centrolobium paraense.</title>
        <authorList>
            <person name="Zelli J.E."/>
            <person name="Simoes-Araujo J.L."/>
            <person name="Barauna A.C."/>
            <person name="Silva K."/>
        </authorList>
    </citation>
    <scope>NUCLEOTIDE SEQUENCE [LARGE SCALE GENOMIC DNA]</scope>
    <source>
        <strain evidence="2 3">BR 10303</strain>
    </source>
</reference>
<evidence type="ECO:0000313" key="2">
    <source>
        <dbReference type="EMBL" id="KWV54299.1"/>
    </source>
</evidence>
<dbReference type="PROSITE" id="PS51819">
    <property type="entry name" value="VOC"/>
    <property type="match status" value="2"/>
</dbReference>
<dbReference type="OrthoDB" id="9793039at2"/>
<sequence>MEDDGTSFAWYELLTTDVAGASTFYGSVLHWETKDVSTPELSYKLFISNEASRSGLMELPEEGRRHGATPRWIGYVHVRDVDAAVHRLQELGGAIYVPPTSTNIGRVSIVADPQRATFGLVSGLTIAPPPVADLDALGQVGWHELLAADWRRAFGFYSTVFGWQPVDGGFLAGDPYQQFSTGGRAAGGIFNKRPLEPIAFWLYYFNVDDLDAAMARVKAGGGRVYEGPLELPDGSWIARCLDPQGATFAIEGLRTPDNIAKAPAAEFRWTANWDEFSSQGRWRSDKPGGKRRPPGK</sequence>
<keyword evidence="3" id="KW-1185">Reference proteome</keyword>
<proteinExistence type="predicted"/>
<name>A0A109JST5_9BRAD</name>
<evidence type="ECO:0000259" key="1">
    <source>
        <dbReference type="PROSITE" id="PS51819"/>
    </source>
</evidence>
<dbReference type="CDD" id="cd07247">
    <property type="entry name" value="SgaA_N_like"/>
    <property type="match status" value="2"/>
</dbReference>
<organism evidence="2 3">
    <name type="scientific">Bradyrhizobium macuxiense</name>
    <dbReference type="NCBI Taxonomy" id="1755647"/>
    <lineage>
        <taxon>Bacteria</taxon>
        <taxon>Pseudomonadati</taxon>
        <taxon>Pseudomonadota</taxon>
        <taxon>Alphaproteobacteria</taxon>
        <taxon>Hyphomicrobiales</taxon>
        <taxon>Nitrobacteraceae</taxon>
        <taxon>Bradyrhizobium</taxon>
    </lineage>
</organism>
<dbReference type="Proteomes" id="UP000057737">
    <property type="component" value="Unassembled WGS sequence"/>
</dbReference>
<dbReference type="InterPro" id="IPR052164">
    <property type="entry name" value="Anthracycline_SecMetBiosynth"/>
</dbReference>
<dbReference type="Pfam" id="PF00903">
    <property type="entry name" value="Glyoxalase"/>
    <property type="match status" value="2"/>
</dbReference>
<dbReference type="AlphaFoldDB" id="A0A109JST5"/>
<dbReference type="SUPFAM" id="SSF54593">
    <property type="entry name" value="Glyoxalase/Bleomycin resistance protein/Dihydroxybiphenyl dioxygenase"/>
    <property type="match status" value="2"/>
</dbReference>
<dbReference type="RefSeq" id="WP_066508135.1">
    <property type="nucleotide sequence ID" value="NZ_LNCU01000072.1"/>
</dbReference>
<dbReference type="PANTHER" id="PTHR33993">
    <property type="entry name" value="GLYOXALASE-RELATED"/>
    <property type="match status" value="1"/>
</dbReference>
<dbReference type="InterPro" id="IPR004360">
    <property type="entry name" value="Glyas_Fos-R_dOase_dom"/>
</dbReference>
<gene>
    <name evidence="2" type="ORF">AS156_00800</name>
</gene>
<evidence type="ECO:0000313" key="3">
    <source>
        <dbReference type="Proteomes" id="UP000057737"/>
    </source>
</evidence>
<protein>
    <recommendedName>
        <fullName evidence="1">VOC domain-containing protein</fullName>
    </recommendedName>
</protein>
<dbReference type="InterPro" id="IPR029068">
    <property type="entry name" value="Glyas_Bleomycin-R_OHBP_Dase"/>
</dbReference>
<feature type="domain" description="VOC" evidence="1">
    <location>
        <begin position="139"/>
        <end position="253"/>
    </location>
</feature>
<dbReference type="InterPro" id="IPR037523">
    <property type="entry name" value="VOC_core"/>
</dbReference>
<comment type="caution">
    <text evidence="2">The sequence shown here is derived from an EMBL/GenBank/DDBJ whole genome shotgun (WGS) entry which is preliminary data.</text>
</comment>
<dbReference type="EMBL" id="LNCU01000072">
    <property type="protein sequence ID" value="KWV54299.1"/>
    <property type="molecule type" value="Genomic_DNA"/>
</dbReference>
<dbReference type="PANTHER" id="PTHR33993:SF14">
    <property type="entry name" value="GB|AAF24581.1"/>
    <property type="match status" value="1"/>
</dbReference>
<feature type="domain" description="VOC" evidence="1">
    <location>
        <begin position="7"/>
        <end position="123"/>
    </location>
</feature>
<dbReference type="Gene3D" id="3.10.180.10">
    <property type="entry name" value="2,3-Dihydroxybiphenyl 1,2-Dioxygenase, domain 1"/>
    <property type="match status" value="2"/>
</dbReference>